<name>D8M3W5_BLAHO</name>
<dbReference type="SUPFAM" id="SSF55811">
    <property type="entry name" value="Nudix"/>
    <property type="match status" value="1"/>
</dbReference>
<keyword evidence="5" id="KW-1185">Reference proteome</keyword>
<dbReference type="PANTHER" id="PTHR11839">
    <property type="entry name" value="UDP/ADP-SUGAR PYROPHOSPHATASE"/>
    <property type="match status" value="1"/>
</dbReference>
<dbReference type="InParanoid" id="D8M3W5"/>
<evidence type="ECO:0000256" key="2">
    <source>
        <dbReference type="ARBA" id="ARBA00022801"/>
    </source>
</evidence>
<dbReference type="InterPro" id="IPR000086">
    <property type="entry name" value="NUDIX_hydrolase_dom"/>
</dbReference>
<dbReference type="Gene3D" id="3.90.79.10">
    <property type="entry name" value="Nucleoside Triphosphate Pyrophosphohydrolase"/>
    <property type="match status" value="1"/>
</dbReference>
<dbReference type="GO" id="GO:0080042">
    <property type="term" value="F:ADP-glucose pyrophosphohydrolase activity"/>
    <property type="evidence" value="ECO:0007669"/>
    <property type="project" value="TreeGrafter"/>
</dbReference>
<dbReference type="GeneID" id="24919838"/>
<keyword evidence="2" id="KW-0378">Hydrolase</keyword>
<proteinExistence type="predicted"/>
<reference evidence="4" key="1">
    <citation type="submission" date="2010-02" db="EMBL/GenBank/DDBJ databases">
        <title>Sequencing and annotation of the Blastocystis hominis genome.</title>
        <authorList>
            <person name="Wincker P."/>
        </authorList>
    </citation>
    <scope>NUCLEOTIDE SEQUENCE</scope>
    <source>
        <strain evidence="4">Singapore isolate B</strain>
    </source>
</reference>
<dbReference type="CDD" id="cd03424">
    <property type="entry name" value="NUDIX_ADPRase_Nudt5_UGPPase_Nudt14"/>
    <property type="match status" value="1"/>
</dbReference>
<evidence type="ECO:0000259" key="3">
    <source>
        <dbReference type="Pfam" id="PF00293"/>
    </source>
</evidence>
<dbReference type="GO" id="GO:0019693">
    <property type="term" value="P:ribose phosphate metabolic process"/>
    <property type="evidence" value="ECO:0007669"/>
    <property type="project" value="TreeGrafter"/>
</dbReference>
<dbReference type="AlphaFoldDB" id="D8M3W5"/>
<dbReference type="PANTHER" id="PTHR11839:SF18">
    <property type="entry name" value="NUDIX HYDROLASE DOMAIN-CONTAINING PROTEIN"/>
    <property type="match status" value="1"/>
</dbReference>
<evidence type="ECO:0000313" key="5">
    <source>
        <dbReference type="Proteomes" id="UP000008312"/>
    </source>
</evidence>
<dbReference type="OMA" id="GCDEFIP"/>
<sequence length="239" mass="26449">MIQLFKSTRFARSCSCFLRTMSASVKIHGVDVPVTASCQCQLQDILKNPNFTNWVNSIDDGLLVKSIDIQNVDYFGNGRIGFIKFKSLVYKASNPEGRHVPGIVFMRGPSVAILIVLKCNGKKYTILTRQPRVPIANSCFTEIPAGVFDGEAFGGVAAKELKEEVGLSINASDLVDMTKEVYGDRYPGMYPSPGGCDEYIKLFLYEKEVSEAELNSFQDKATGLMEEGEYILMPRLCAL</sequence>
<dbReference type="InterPro" id="IPR015797">
    <property type="entry name" value="NUDIX_hydrolase-like_dom_sf"/>
</dbReference>
<dbReference type="GO" id="GO:0006753">
    <property type="term" value="P:nucleoside phosphate metabolic process"/>
    <property type="evidence" value="ECO:0007669"/>
    <property type="project" value="TreeGrafter"/>
</dbReference>
<gene>
    <name evidence="4" type="ORF">GSBLH_T00002693001</name>
</gene>
<protein>
    <recommendedName>
        <fullName evidence="3">Nudix hydrolase domain-containing protein</fullName>
    </recommendedName>
</protein>
<comment type="cofactor">
    <cofactor evidence="1">
        <name>Mg(2+)</name>
        <dbReference type="ChEBI" id="CHEBI:18420"/>
    </cofactor>
</comment>
<accession>D8M3W5</accession>
<evidence type="ECO:0000256" key="1">
    <source>
        <dbReference type="ARBA" id="ARBA00001946"/>
    </source>
</evidence>
<organism evidence="4">
    <name type="scientific">Blastocystis hominis</name>
    <dbReference type="NCBI Taxonomy" id="12968"/>
    <lineage>
        <taxon>Eukaryota</taxon>
        <taxon>Sar</taxon>
        <taxon>Stramenopiles</taxon>
        <taxon>Bigyra</taxon>
        <taxon>Opalozoa</taxon>
        <taxon>Opalinata</taxon>
        <taxon>Blastocystidae</taxon>
        <taxon>Blastocystis</taxon>
    </lineage>
</organism>
<dbReference type="EMBL" id="FN668650">
    <property type="protein sequence ID" value="CBK22588.2"/>
    <property type="molecule type" value="Genomic_DNA"/>
</dbReference>
<dbReference type="GO" id="GO:0080041">
    <property type="term" value="F:ADP-ribose pyrophosphohydrolase activity"/>
    <property type="evidence" value="ECO:0007669"/>
    <property type="project" value="TreeGrafter"/>
</dbReference>
<evidence type="ECO:0000313" key="4">
    <source>
        <dbReference type="EMBL" id="CBK22588.2"/>
    </source>
</evidence>
<dbReference type="Proteomes" id="UP000008312">
    <property type="component" value="Unassembled WGS sequence"/>
</dbReference>
<feature type="domain" description="Nudix hydrolase" evidence="3">
    <location>
        <begin position="107"/>
        <end position="214"/>
    </location>
</feature>
<dbReference type="Pfam" id="PF00293">
    <property type="entry name" value="NUDIX"/>
    <property type="match status" value="1"/>
</dbReference>
<dbReference type="RefSeq" id="XP_012896636.1">
    <property type="nucleotide sequence ID" value="XM_013041182.1"/>
</dbReference>
<dbReference type="OrthoDB" id="10249920at2759"/>